<name>A0A929FBU0_LEPEC</name>
<evidence type="ECO:0000313" key="4">
    <source>
        <dbReference type="Proteomes" id="UP000615026"/>
    </source>
</evidence>
<sequence>MMQEFIPSTETYTPPPASTPTPQPTREPVLITIIGSTFAIGLIIKILHRLGFAEVGAWSKPQIDPTSGKPMRVLKKWIRL</sequence>
<organism evidence="3 4">
    <name type="scientific">Leptolyngbya cf. ectocarpi LEGE 11479</name>
    <dbReference type="NCBI Taxonomy" id="1828722"/>
    <lineage>
        <taxon>Bacteria</taxon>
        <taxon>Bacillati</taxon>
        <taxon>Cyanobacteriota</taxon>
        <taxon>Cyanophyceae</taxon>
        <taxon>Leptolyngbyales</taxon>
        <taxon>Leptolyngbyaceae</taxon>
        <taxon>Leptolyngbya group</taxon>
        <taxon>Leptolyngbya</taxon>
    </lineage>
</organism>
<reference evidence="3" key="1">
    <citation type="submission" date="2020-10" db="EMBL/GenBank/DDBJ databases">
        <authorList>
            <person name="Castelo-Branco R."/>
            <person name="Eusebio N."/>
            <person name="Adriana R."/>
            <person name="Vieira A."/>
            <person name="Brugerolle De Fraissinette N."/>
            <person name="Rezende De Castro R."/>
            <person name="Schneider M.P."/>
            <person name="Vasconcelos V."/>
            <person name="Leao P.N."/>
        </authorList>
    </citation>
    <scope>NUCLEOTIDE SEQUENCE</scope>
    <source>
        <strain evidence="3">LEGE 11479</strain>
    </source>
</reference>
<keyword evidence="2" id="KW-0472">Membrane</keyword>
<gene>
    <name evidence="3" type="ORF">IQ260_20090</name>
</gene>
<proteinExistence type="predicted"/>
<evidence type="ECO:0000313" key="3">
    <source>
        <dbReference type="EMBL" id="MBE9068948.1"/>
    </source>
</evidence>
<keyword evidence="4" id="KW-1185">Reference proteome</keyword>
<dbReference type="Proteomes" id="UP000615026">
    <property type="component" value="Unassembled WGS sequence"/>
</dbReference>
<feature type="region of interest" description="Disordered" evidence="1">
    <location>
        <begin position="1"/>
        <end position="25"/>
    </location>
</feature>
<evidence type="ECO:0000256" key="1">
    <source>
        <dbReference type="SAM" id="MobiDB-lite"/>
    </source>
</evidence>
<keyword evidence="2" id="KW-0812">Transmembrane</keyword>
<comment type="caution">
    <text evidence="3">The sequence shown here is derived from an EMBL/GenBank/DDBJ whole genome shotgun (WGS) entry which is preliminary data.</text>
</comment>
<accession>A0A929FBU0</accession>
<dbReference type="AlphaFoldDB" id="A0A929FBU0"/>
<evidence type="ECO:0000256" key="2">
    <source>
        <dbReference type="SAM" id="Phobius"/>
    </source>
</evidence>
<feature type="compositionally biased region" description="Pro residues" evidence="1">
    <location>
        <begin position="13"/>
        <end position="25"/>
    </location>
</feature>
<keyword evidence="2" id="KW-1133">Transmembrane helix</keyword>
<feature type="transmembrane region" description="Helical" evidence="2">
    <location>
        <begin position="29"/>
        <end position="47"/>
    </location>
</feature>
<protein>
    <submittedName>
        <fullName evidence="3">Uncharacterized protein</fullName>
    </submittedName>
</protein>
<dbReference type="EMBL" id="JADEXP010000217">
    <property type="protein sequence ID" value="MBE9068948.1"/>
    <property type="molecule type" value="Genomic_DNA"/>
</dbReference>